<reference evidence="2" key="1">
    <citation type="submission" date="2023-03" db="EMBL/GenBank/DDBJ databases">
        <title>Massive genome expansion in bonnet fungi (Mycena s.s.) driven by repeated elements and novel gene families across ecological guilds.</title>
        <authorList>
            <consortium name="Lawrence Berkeley National Laboratory"/>
            <person name="Harder C.B."/>
            <person name="Miyauchi S."/>
            <person name="Viragh M."/>
            <person name="Kuo A."/>
            <person name="Thoen E."/>
            <person name="Andreopoulos B."/>
            <person name="Lu D."/>
            <person name="Skrede I."/>
            <person name="Drula E."/>
            <person name="Henrissat B."/>
            <person name="Morin E."/>
            <person name="Kohler A."/>
            <person name="Barry K."/>
            <person name="LaButti K."/>
            <person name="Morin E."/>
            <person name="Salamov A."/>
            <person name="Lipzen A."/>
            <person name="Mereny Z."/>
            <person name="Hegedus B."/>
            <person name="Baldrian P."/>
            <person name="Stursova M."/>
            <person name="Weitz H."/>
            <person name="Taylor A."/>
            <person name="Grigoriev I.V."/>
            <person name="Nagy L.G."/>
            <person name="Martin F."/>
            <person name="Kauserud H."/>
        </authorList>
    </citation>
    <scope>NUCLEOTIDE SEQUENCE</scope>
    <source>
        <strain evidence="2">CBHHK067</strain>
    </source>
</reference>
<feature type="region of interest" description="Disordered" evidence="1">
    <location>
        <begin position="270"/>
        <end position="325"/>
    </location>
</feature>
<proteinExistence type="predicted"/>
<comment type="caution">
    <text evidence="2">The sequence shown here is derived from an EMBL/GenBank/DDBJ whole genome shotgun (WGS) entry which is preliminary data.</text>
</comment>
<gene>
    <name evidence="2" type="ORF">B0H17DRAFT_419885</name>
</gene>
<evidence type="ECO:0000313" key="3">
    <source>
        <dbReference type="Proteomes" id="UP001221757"/>
    </source>
</evidence>
<organism evidence="2 3">
    <name type="scientific">Mycena rosella</name>
    <name type="common">Pink bonnet</name>
    <name type="synonym">Agaricus rosellus</name>
    <dbReference type="NCBI Taxonomy" id="1033263"/>
    <lineage>
        <taxon>Eukaryota</taxon>
        <taxon>Fungi</taxon>
        <taxon>Dikarya</taxon>
        <taxon>Basidiomycota</taxon>
        <taxon>Agaricomycotina</taxon>
        <taxon>Agaricomycetes</taxon>
        <taxon>Agaricomycetidae</taxon>
        <taxon>Agaricales</taxon>
        <taxon>Marasmiineae</taxon>
        <taxon>Mycenaceae</taxon>
        <taxon>Mycena</taxon>
    </lineage>
</organism>
<evidence type="ECO:0000256" key="1">
    <source>
        <dbReference type="SAM" id="MobiDB-lite"/>
    </source>
</evidence>
<feature type="compositionally biased region" description="Low complexity" evidence="1">
    <location>
        <begin position="285"/>
        <end position="296"/>
    </location>
</feature>
<name>A0AAD7G170_MYCRO</name>
<keyword evidence="3" id="KW-1185">Reference proteome</keyword>
<feature type="region of interest" description="Disordered" evidence="1">
    <location>
        <begin position="1"/>
        <end position="42"/>
    </location>
</feature>
<evidence type="ECO:0000313" key="2">
    <source>
        <dbReference type="EMBL" id="KAJ7649273.1"/>
    </source>
</evidence>
<accession>A0AAD7G170</accession>
<protein>
    <submittedName>
        <fullName evidence="2">Uncharacterized protein</fullName>
    </submittedName>
</protein>
<feature type="region of interest" description="Disordered" evidence="1">
    <location>
        <begin position="63"/>
        <end position="86"/>
    </location>
</feature>
<feature type="compositionally biased region" description="Basic residues" evidence="1">
    <location>
        <begin position="300"/>
        <end position="313"/>
    </location>
</feature>
<sequence>MGARVLHLRAPGGVDDAEERGRRREQDEPAGQGRALSAGRDAAPDCSRADIWVMGVPLPGWGDADDARPARQARRGRSGGRATRGGGACYGRGRACWQRRCSTLVTLDGPVRLRDSLCGVLRSSSPLASPFFCILRYAIIFRFPYWESSPAPTCTPCSSVRACAAYSSPEVDHGMRGRCCPRLWDAQTSALFLWAVALIFLGLHWAVKETRGGCRGGTCGDAGVRPRRAAGKDVGMWFGPSAVAAAMRTLVDAFPACGLGVSVATDGTLYQLKSSPPRTRPRPARPSTPRTPTHPARPLPARRPHARRGRPRGTPRTARGTGSPRRRCGVTALCCCYWAFGWGWAASIRSTTRRLTKRSPAS</sequence>
<dbReference type="Proteomes" id="UP001221757">
    <property type="component" value="Unassembled WGS sequence"/>
</dbReference>
<feature type="compositionally biased region" description="Low complexity" evidence="1">
    <location>
        <begin position="314"/>
        <end position="323"/>
    </location>
</feature>
<dbReference type="AlphaFoldDB" id="A0AAD7G170"/>
<dbReference type="EMBL" id="JARKIE010000365">
    <property type="protein sequence ID" value="KAJ7649273.1"/>
    <property type="molecule type" value="Genomic_DNA"/>
</dbReference>